<dbReference type="EMBL" id="KN817632">
    <property type="protein sequence ID" value="KJA15905.1"/>
    <property type="molecule type" value="Genomic_DNA"/>
</dbReference>
<proteinExistence type="predicted"/>
<keyword evidence="2" id="KW-1185">Reference proteome</keyword>
<evidence type="ECO:0000313" key="1">
    <source>
        <dbReference type="EMBL" id="KJA15905.1"/>
    </source>
</evidence>
<dbReference type="OrthoDB" id="9978173at2759"/>
<protein>
    <submittedName>
        <fullName evidence="1">Uncharacterized protein</fullName>
    </submittedName>
</protein>
<reference evidence="2" key="1">
    <citation type="submission" date="2014-04" db="EMBL/GenBank/DDBJ databases">
        <title>Evolutionary Origins and Diversification of the Mycorrhizal Mutualists.</title>
        <authorList>
            <consortium name="DOE Joint Genome Institute"/>
            <consortium name="Mycorrhizal Genomics Consortium"/>
            <person name="Kohler A."/>
            <person name="Kuo A."/>
            <person name="Nagy L.G."/>
            <person name="Floudas D."/>
            <person name="Copeland A."/>
            <person name="Barry K.W."/>
            <person name="Cichocki N."/>
            <person name="Veneault-Fourrey C."/>
            <person name="LaButti K."/>
            <person name="Lindquist E.A."/>
            <person name="Lipzen A."/>
            <person name="Lundell T."/>
            <person name="Morin E."/>
            <person name="Murat C."/>
            <person name="Riley R."/>
            <person name="Ohm R."/>
            <person name="Sun H."/>
            <person name="Tunlid A."/>
            <person name="Henrissat B."/>
            <person name="Grigoriev I.V."/>
            <person name="Hibbett D.S."/>
            <person name="Martin F."/>
        </authorList>
    </citation>
    <scope>NUCLEOTIDE SEQUENCE [LARGE SCALE GENOMIC DNA]</scope>
    <source>
        <strain evidence="2">FD-334 SS-4</strain>
    </source>
</reference>
<accession>A0A0D2P663</accession>
<dbReference type="Proteomes" id="UP000054270">
    <property type="component" value="Unassembled WGS sequence"/>
</dbReference>
<organism evidence="1 2">
    <name type="scientific">Hypholoma sublateritium (strain FD-334 SS-4)</name>
    <dbReference type="NCBI Taxonomy" id="945553"/>
    <lineage>
        <taxon>Eukaryota</taxon>
        <taxon>Fungi</taxon>
        <taxon>Dikarya</taxon>
        <taxon>Basidiomycota</taxon>
        <taxon>Agaricomycotina</taxon>
        <taxon>Agaricomycetes</taxon>
        <taxon>Agaricomycetidae</taxon>
        <taxon>Agaricales</taxon>
        <taxon>Agaricineae</taxon>
        <taxon>Strophariaceae</taxon>
        <taxon>Hypholoma</taxon>
    </lineage>
</organism>
<sequence length="58" mass="6358">MPVHFQVATHDANPVAIRGAPISTAADLLSRTWGKNSRTLRCAEMLQSSLHVSEKEDI</sequence>
<evidence type="ECO:0000313" key="2">
    <source>
        <dbReference type="Proteomes" id="UP000054270"/>
    </source>
</evidence>
<dbReference type="AlphaFoldDB" id="A0A0D2P663"/>
<name>A0A0D2P663_HYPSF</name>
<gene>
    <name evidence="1" type="ORF">HYPSUDRAFT_333413</name>
</gene>